<evidence type="ECO:0000313" key="3">
    <source>
        <dbReference type="Proteomes" id="UP000186601"/>
    </source>
</evidence>
<dbReference type="OrthoDB" id="2803003at2759"/>
<proteinExistence type="predicted"/>
<feature type="compositionally biased region" description="Low complexity" evidence="1">
    <location>
        <begin position="150"/>
        <end position="162"/>
    </location>
</feature>
<feature type="region of interest" description="Disordered" evidence="1">
    <location>
        <begin position="249"/>
        <end position="270"/>
    </location>
</feature>
<evidence type="ECO:0000256" key="1">
    <source>
        <dbReference type="SAM" id="MobiDB-lite"/>
    </source>
</evidence>
<keyword evidence="3" id="KW-1185">Reference proteome</keyword>
<feature type="compositionally biased region" description="Polar residues" evidence="1">
    <location>
        <begin position="249"/>
        <end position="259"/>
    </location>
</feature>
<accession>A0A2R6PC14</accession>
<dbReference type="Proteomes" id="UP000186601">
    <property type="component" value="Unassembled WGS sequence"/>
</dbReference>
<feature type="compositionally biased region" description="Acidic residues" evidence="1">
    <location>
        <begin position="551"/>
        <end position="575"/>
    </location>
</feature>
<feature type="compositionally biased region" description="Basic and acidic residues" evidence="1">
    <location>
        <begin position="260"/>
        <end position="269"/>
    </location>
</feature>
<evidence type="ECO:0000313" key="2">
    <source>
        <dbReference type="EMBL" id="PSR88664.1"/>
    </source>
</evidence>
<protein>
    <submittedName>
        <fullName evidence="2">Uncharacterized protein</fullName>
    </submittedName>
</protein>
<feature type="region of interest" description="Disordered" evidence="1">
    <location>
        <begin position="23"/>
        <end position="71"/>
    </location>
</feature>
<comment type="caution">
    <text evidence="2">The sequence shown here is derived from an EMBL/GenBank/DDBJ whole genome shotgun (WGS) entry which is preliminary data.</text>
</comment>
<feature type="compositionally biased region" description="Polar residues" evidence="1">
    <location>
        <begin position="23"/>
        <end position="34"/>
    </location>
</feature>
<gene>
    <name evidence="2" type="ORF">PHLCEN_2v5109</name>
</gene>
<feature type="compositionally biased region" description="Acidic residues" evidence="1">
    <location>
        <begin position="105"/>
        <end position="118"/>
    </location>
</feature>
<dbReference type="AlphaFoldDB" id="A0A2R6PC14"/>
<dbReference type="EMBL" id="MLYV02000504">
    <property type="protein sequence ID" value="PSR88664.1"/>
    <property type="molecule type" value="Genomic_DNA"/>
</dbReference>
<feature type="region of interest" description="Disordered" evidence="1">
    <location>
        <begin position="103"/>
        <end position="168"/>
    </location>
</feature>
<reference evidence="2 3" key="1">
    <citation type="submission" date="2018-02" db="EMBL/GenBank/DDBJ databases">
        <title>Genome sequence of the basidiomycete white-rot fungus Phlebia centrifuga.</title>
        <authorList>
            <person name="Granchi Z."/>
            <person name="Peng M."/>
            <person name="de Vries R.P."/>
            <person name="Hilden K."/>
            <person name="Makela M.R."/>
            <person name="Grigoriev I."/>
            <person name="Riley R."/>
        </authorList>
    </citation>
    <scope>NUCLEOTIDE SEQUENCE [LARGE SCALE GENOMIC DNA]</scope>
    <source>
        <strain evidence="2 3">FBCC195</strain>
    </source>
</reference>
<feature type="region of interest" description="Disordered" evidence="1">
    <location>
        <begin position="547"/>
        <end position="575"/>
    </location>
</feature>
<sequence>MSLDEKLKLLEEVTAALNKEQSTNGRYIPSSNRALGSALPSGKSKAMRYSSVPPSTPEGGSDHDIEMADGHEDPIEVMPTEEEDNIPRAAGLKRCGAMAMVVQVDDIDSDEPEELEPEPEPKPAATSSKENRRKRTQDGSEDEEMEGGNAPSATSTKTPPAAKKAKLNVPQGLIEDWATKVAAAPQSPSIRSVSMMSDARSSTPSVVSMPSVVTSSTIASSAASHAVKKAQRRTSQGVLNIQKMSVSVTEGNVSTTAPKSESDTKAEKGRKVKQTLLPLPPDVDNALEMWQQKFVPTYLSFIGSLKNPWDGNSTKQEINELQRIWTVVFPTSNEVVTDGCIIHKVAAQRGYEYRNNMTKAAAIAILKEWETAGITTEDDRITYIQANLEPDFKCMMSDPENLRGMFESSVILQTFAIHLSSTAGSLIRYGNPVGGLALAAAAVERGFVLWKTGHILSKNELAARIKICTTEDERKRAKKSNARLIYFSQATWGRTTRQYMRSTKNLTKKMWKAIIFKAQVYKRAAKNCEDSESDGFESDQDVRALLVVANPDDDDDDDDDDDYNGGDDNEEELLD</sequence>
<feature type="compositionally biased region" description="Basic and acidic residues" evidence="1">
    <location>
        <begin position="60"/>
        <end position="71"/>
    </location>
</feature>
<organism evidence="2 3">
    <name type="scientific">Hermanssonia centrifuga</name>
    <dbReference type="NCBI Taxonomy" id="98765"/>
    <lineage>
        <taxon>Eukaryota</taxon>
        <taxon>Fungi</taxon>
        <taxon>Dikarya</taxon>
        <taxon>Basidiomycota</taxon>
        <taxon>Agaricomycotina</taxon>
        <taxon>Agaricomycetes</taxon>
        <taxon>Polyporales</taxon>
        <taxon>Meruliaceae</taxon>
        <taxon>Hermanssonia</taxon>
    </lineage>
</organism>
<name>A0A2R6PC14_9APHY</name>